<dbReference type="STRING" id="91360.SAMN05660330_03656"/>
<feature type="domain" description="Response regulatory" evidence="6">
    <location>
        <begin position="403"/>
        <end position="519"/>
    </location>
</feature>
<dbReference type="SUPFAM" id="SSF52172">
    <property type="entry name" value="CheY-like"/>
    <property type="match status" value="1"/>
</dbReference>
<dbReference type="InterPro" id="IPR005467">
    <property type="entry name" value="His_kinase_dom"/>
</dbReference>
<sequence length="527" mass="58465">MGSIPRYIQREIALESDRLDFTEYSLAECEAERKALAEGIPAIIIRFDTALRARWVNSWTGRKYPRALGQSCSEIFCQKSEECGNCAVRRCLQSGVVESTTRMVENRAKKQRVVYDLVASPVTAENQRITGVIVMAYDMTEKHELQQRLRHAQKIEAIGAIAGGVAHDFNNVLTPIMGYSEIIRLRLKQSNYEDESILDYIDEILKAAGRAKYLAEQILGFARGTEKAAVVQYLHPIVKEVVKLMRVTLPGTTVIRQEIFEDCGRVAVDPVQMYQVLMNLCVNGSRSIGDGHGELLIRLAPTQYKKDGRKWIELSVWDNGLGGRKMVLAKDGDCSLSSDDYDAGSEMRLSVVKDIIDSMGGETEIHDELGKGTVFSIYLPVQDEKGSIEDNLALKELKGGSGTILLVDDEPQVVKVTGEILRGLGYSVVGRTSAPAALELFEATPEIYDLVMTDLVMPGLTGIELSTQLRRIRDDVNIILLTGYSDKVNRDEALEAGIDEFCTKPISMRELSSVVARFLAGDTVTRK</sequence>
<reference evidence="8 9" key="1">
    <citation type="submission" date="2016-10" db="EMBL/GenBank/DDBJ databases">
        <authorList>
            <person name="de Groot N.N."/>
        </authorList>
    </citation>
    <scope>NUCLEOTIDE SEQUENCE [LARGE SCALE GENOMIC DNA]</scope>
    <source>
        <strain evidence="8 9">DSM 12130</strain>
    </source>
</reference>
<dbReference type="PANTHER" id="PTHR43065:SF42">
    <property type="entry name" value="TWO-COMPONENT SENSOR PPRA"/>
    <property type="match status" value="1"/>
</dbReference>
<dbReference type="SUPFAM" id="SSF55874">
    <property type="entry name" value="ATPase domain of HSP90 chaperone/DNA topoisomerase II/histidine kinase"/>
    <property type="match status" value="1"/>
</dbReference>
<evidence type="ECO:0000259" key="7">
    <source>
        <dbReference type="PROSITE" id="PS50113"/>
    </source>
</evidence>
<accession>A0A1H0UNZ1</accession>
<dbReference type="PRINTS" id="PR00344">
    <property type="entry name" value="BCTRLSENSOR"/>
</dbReference>
<dbReference type="PROSITE" id="PS50113">
    <property type="entry name" value="PAC"/>
    <property type="match status" value="1"/>
</dbReference>
<dbReference type="CDD" id="cd17546">
    <property type="entry name" value="REC_hyHK_CKI1_RcsC-like"/>
    <property type="match status" value="1"/>
</dbReference>
<dbReference type="PANTHER" id="PTHR43065">
    <property type="entry name" value="SENSOR HISTIDINE KINASE"/>
    <property type="match status" value="1"/>
</dbReference>
<dbReference type="Pfam" id="PF08448">
    <property type="entry name" value="PAS_4"/>
    <property type="match status" value="1"/>
</dbReference>
<feature type="domain" description="PAC" evidence="7">
    <location>
        <begin position="97"/>
        <end position="151"/>
    </location>
</feature>
<gene>
    <name evidence="8" type="ORF">SAMN05660330_03656</name>
</gene>
<dbReference type="CDD" id="cd00082">
    <property type="entry name" value="HisKA"/>
    <property type="match status" value="1"/>
</dbReference>
<evidence type="ECO:0000313" key="8">
    <source>
        <dbReference type="EMBL" id="SDP67813.1"/>
    </source>
</evidence>
<dbReference type="InterPro" id="IPR003594">
    <property type="entry name" value="HATPase_dom"/>
</dbReference>
<dbReference type="PROSITE" id="PS50109">
    <property type="entry name" value="HIS_KIN"/>
    <property type="match status" value="1"/>
</dbReference>
<dbReference type="InterPro" id="IPR036890">
    <property type="entry name" value="HATPase_C_sf"/>
</dbReference>
<keyword evidence="8" id="KW-0418">Kinase</keyword>
<organism evidence="8 9">
    <name type="scientific">Desulforhopalus singaporensis</name>
    <dbReference type="NCBI Taxonomy" id="91360"/>
    <lineage>
        <taxon>Bacteria</taxon>
        <taxon>Pseudomonadati</taxon>
        <taxon>Thermodesulfobacteriota</taxon>
        <taxon>Desulfobulbia</taxon>
        <taxon>Desulfobulbales</taxon>
        <taxon>Desulfocapsaceae</taxon>
        <taxon>Desulforhopalus</taxon>
    </lineage>
</organism>
<dbReference type="InterPro" id="IPR036097">
    <property type="entry name" value="HisK_dim/P_sf"/>
</dbReference>
<dbReference type="InterPro" id="IPR000700">
    <property type="entry name" value="PAS-assoc_C"/>
</dbReference>
<dbReference type="InterPro" id="IPR013656">
    <property type="entry name" value="PAS_4"/>
</dbReference>
<evidence type="ECO:0000256" key="4">
    <source>
        <dbReference type="PROSITE-ProRule" id="PRU00169"/>
    </source>
</evidence>
<dbReference type="EMBL" id="FNJI01000034">
    <property type="protein sequence ID" value="SDP67813.1"/>
    <property type="molecule type" value="Genomic_DNA"/>
</dbReference>
<dbReference type="Gene3D" id="3.30.565.10">
    <property type="entry name" value="Histidine kinase-like ATPase, C-terminal domain"/>
    <property type="match status" value="1"/>
</dbReference>
<dbReference type="SMART" id="SM00448">
    <property type="entry name" value="REC"/>
    <property type="match status" value="1"/>
</dbReference>
<dbReference type="Gene3D" id="3.40.50.2300">
    <property type="match status" value="1"/>
</dbReference>
<dbReference type="InterPro" id="IPR011006">
    <property type="entry name" value="CheY-like_superfamily"/>
</dbReference>
<protein>
    <recommendedName>
        <fullName evidence="2">histidine kinase</fullName>
        <ecNumber evidence="2">2.7.13.3</ecNumber>
    </recommendedName>
</protein>
<dbReference type="SMART" id="SM00387">
    <property type="entry name" value="HATPase_c"/>
    <property type="match status" value="1"/>
</dbReference>
<dbReference type="RefSeq" id="WP_092225463.1">
    <property type="nucleotide sequence ID" value="NZ_FNJI01000034.1"/>
</dbReference>
<feature type="modified residue" description="4-aspartylphosphate" evidence="4">
    <location>
        <position position="454"/>
    </location>
</feature>
<dbReference type="Gene3D" id="1.10.287.130">
    <property type="match status" value="1"/>
</dbReference>
<evidence type="ECO:0000256" key="2">
    <source>
        <dbReference type="ARBA" id="ARBA00012438"/>
    </source>
</evidence>
<dbReference type="AlphaFoldDB" id="A0A1H0UNZ1"/>
<dbReference type="InterPro" id="IPR003661">
    <property type="entry name" value="HisK_dim/P_dom"/>
</dbReference>
<dbReference type="SUPFAM" id="SSF47384">
    <property type="entry name" value="Homodimeric domain of signal transducing histidine kinase"/>
    <property type="match status" value="1"/>
</dbReference>
<dbReference type="EC" id="2.7.13.3" evidence="2"/>
<dbReference type="Pfam" id="PF02518">
    <property type="entry name" value="HATPase_c"/>
    <property type="match status" value="1"/>
</dbReference>
<dbReference type="OrthoDB" id="5487437at2"/>
<dbReference type="Gene3D" id="3.30.450.20">
    <property type="entry name" value="PAS domain"/>
    <property type="match status" value="1"/>
</dbReference>
<evidence type="ECO:0000256" key="1">
    <source>
        <dbReference type="ARBA" id="ARBA00000085"/>
    </source>
</evidence>
<dbReference type="InterPro" id="IPR004358">
    <property type="entry name" value="Sig_transdc_His_kin-like_C"/>
</dbReference>
<keyword evidence="9" id="KW-1185">Reference proteome</keyword>
<feature type="domain" description="Histidine kinase" evidence="5">
    <location>
        <begin position="164"/>
        <end position="383"/>
    </location>
</feature>
<comment type="catalytic activity">
    <reaction evidence="1">
        <text>ATP + protein L-histidine = ADP + protein N-phospho-L-histidine.</text>
        <dbReference type="EC" id="2.7.13.3"/>
    </reaction>
</comment>
<dbReference type="GO" id="GO:0000155">
    <property type="term" value="F:phosphorelay sensor kinase activity"/>
    <property type="evidence" value="ECO:0007669"/>
    <property type="project" value="InterPro"/>
</dbReference>
<dbReference type="PROSITE" id="PS50110">
    <property type="entry name" value="RESPONSE_REGULATORY"/>
    <property type="match status" value="1"/>
</dbReference>
<evidence type="ECO:0000256" key="3">
    <source>
        <dbReference type="ARBA" id="ARBA00022553"/>
    </source>
</evidence>
<dbReference type="InterPro" id="IPR001789">
    <property type="entry name" value="Sig_transdc_resp-reg_receiver"/>
</dbReference>
<evidence type="ECO:0000259" key="6">
    <source>
        <dbReference type="PROSITE" id="PS50110"/>
    </source>
</evidence>
<keyword evidence="3 4" id="KW-0597">Phosphoprotein</keyword>
<dbReference type="SMART" id="SM00388">
    <property type="entry name" value="HisKA"/>
    <property type="match status" value="1"/>
</dbReference>
<keyword evidence="8" id="KW-0808">Transferase</keyword>
<evidence type="ECO:0000313" key="9">
    <source>
        <dbReference type="Proteomes" id="UP000199073"/>
    </source>
</evidence>
<dbReference type="InterPro" id="IPR035965">
    <property type="entry name" value="PAS-like_dom_sf"/>
</dbReference>
<dbReference type="Proteomes" id="UP000199073">
    <property type="component" value="Unassembled WGS sequence"/>
</dbReference>
<dbReference type="Pfam" id="PF00072">
    <property type="entry name" value="Response_reg"/>
    <property type="match status" value="1"/>
</dbReference>
<dbReference type="SUPFAM" id="SSF55785">
    <property type="entry name" value="PYP-like sensor domain (PAS domain)"/>
    <property type="match status" value="1"/>
</dbReference>
<name>A0A1H0UNZ1_9BACT</name>
<evidence type="ECO:0000259" key="5">
    <source>
        <dbReference type="PROSITE" id="PS50109"/>
    </source>
</evidence>
<proteinExistence type="predicted"/>